<name>A0ABN6N9N0_9BACT</name>
<dbReference type="Gene3D" id="3.20.20.70">
    <property type="entry name" value="Aldolase class I"/>
    <property type="match status" value="1"/>
</dbReference>
<proteinExistence type="predicted"/>
<evidence type="ECO:0008006" key="3">
    <source>
        <dbReference type="Google" id="ProtNLM"/>
    </source>
</evidence>
<accession>A0ABN6N9N0</accession>
<gene>
    <name evidence="1" type="ORF">AMPC_17360</name>
</gene>
<dbReference type="InterPro" id="IPR013785">
    <property type="entry name" value="Aldolase_TIM"/>
</dbReference>
<protein>
    <recommendedName>
        <fullName evidence="3">7-carboxy-7-deazaguanine synthase</fullName>
    </recommendedName>
</protein>
<sequence length="69" mass="8117">MRTGNELKLIFPQFGAEPKRYASLPFAEFFLQPMDGPRRVENTQRVLEYCLANPPWRVSLQAHKWLGIR</sequence>
<organism evidence="1 2">
    <name type="scientific">Anaeromyxobacter paludicola</name>
    <dbReference type="NCBI Taxonomy" id="2918171"/>
    <lineage>
        <taxon>Bacteria</taxon>
        <taxon>Pseudomonadati</taxon>
        <taxon>Myxococcota</taxon>
        <taxon>Myxococcia</taxon>
        <taxon>Myxococcales</taxon>
        <taxon>Cystobacterineae</taxon>
        <taxon>Anaeromyxobacteraceae</taxon>
        <taxon>Anaeromyxobacter</taxon>
    </lineage>
</organism>
<keyword evidence="2" id="KW-1185">Reference proteome</keyword>
<evidence type="ECO:0000313" key="1">
    <source>
        <dbReference type="EMBL" id="BDG08623.1"/>
    </source>
</evidence>
<evidence type="ECO:0000313" key="2">
    <source>
        <dbReference type="Proteomes" id="UP001162734"/>
    </source>
</evidence>
<dbReference type="EMBL" id="AP025592">
    <property type="protein sequence ID" value="BDG08623.1"/>
    <property type="molecule type" value="Genomic_DNA"/>
</dbReference>
<dbReference type="Proteomes" id="UP001162734">
    <property type="component" value="Chromosome"/>
</dbReference>
<reference evidence="2" key="1">
    <citation type="journal article" date="2022" name="Int. J. Syst. Evol. Microbiol.">
        <title>Anaeromyxobacter oryzae sp. nov., Anaeromyxobacter diazotrophicus sp. nov. and Anaeromyxobacter paludicola sp. nov., isolated from paddy soils.</title>
        <authorList>
            <person name="Itoh H."/>
            <person name="Xu Z."/>
            <person name="Mise K."/>
            <person name="Masuda Y."/>
            <person name="Ushijima N."/>
            <person name="Hayakawa C."/>
            <person name="Shiratori Y."/>
            <person name="Senoo K."/>
        </authorList>
    </citation>
    <scope>NUCLEOTIDE SEQUENCE [LARGE SCALE GENOMIC DNA]</scope>
    <source>
        <strain evidence="2">Red630</strain>
    </source>
</reference>